<dbReference type="KEGG" id="mcn:Mcup_1543"/>
<dbReference type="InterPro" id="IPR052541">
    <property type="entry name" value="SQRD"/>
</dbReference>
<dbReference type="PANTHER" id="PTHR43755:SF1">
    <property type="entry name" value="FAD-DEPENDENT PYRIDINE NUCLEOTIDE-DISULPHIDE OXIDOREDUCTASE"/>
    <property type="match status" value="1"/>
</dbReference>
<dbReference type="InterPro" id="IPR036188">
    <property type="entry name" value="FAD/NAD-bd_sf"/>
</dbReference>
<accession>F4FZF6</accession>
<dbReference type="PANTHER" id="PTHR43755">
    <property type="match status" value="1"/>
</dbReference>
<dbReference type="Gene3D" id="3.50.50.60">
    <property type="entry name" value="FAD/NAD(P)-binding domain"/>
    <property type="match status" value="2"/>
</dbReference>
<dbReference type="PATRIC" id="fig|1006006.8.peg.1539"/>
<evidence type="ECO:0000259" key="1">
    <source>
        <dbReference type="Pfam" id="PF07992"/>
    </source>
</evidence>
<dbReference type="OrthoDB" id="38899at2157"/>
<dbReference type="SUPFAM" id="SSF51905">
    <property type="entry name" value="FAD/NAD(P)-binding domain"/>
    <property type="match status" value="1"/>
</dbReference>
<keyword evidence="3" id="KW-1185">Reference proteome</keyword>
<dbReference type="Proteomes" id="UP000007812">
    <property type="component" value="Chromosome"/>
</dbReference>
<evidence type="ECO:0000313" key="2">
    <source>
        <dbReference type="EMBL" id="AEB95646.1"/>
    </source>
</evidence>
<dbReference type="InterPro" id="IPR023753">
    <property type="entry name" value="FAD/NAD-binding_dom"/>
</dbReference>
<gene>
    <name evidence="2" type="ordered locus">Mcup_1543</name>
</gene>
<dbReference type="HOGENOM" id="CLU_030742_5_0_2"/>
<dbReference type="STRING" id="1006006.Mcup_1543"/>
<dbReference type="Pfam" id="PF07992">
    <property type="entry name" value="Pyr_redox_2"/>
    <property type="match status" value="1"/>
</dbReference>
<dbReference type="PRINTS" id="PR00420">
    <property type="entry name" value="RNGMNOXGNASE"/>
</dbReference>
<dbReference type="eggNOG" id="arCOG01064">
    <property type="taxonomic scope" value="Archaea"/>
</dbReference>
<organism evidence="2 3">
    <name type="scientific">Metallosphaera cuprina (strain Ar-4)</name>
    <dbReference type="NCBI Taxonomy" id="1006006"/>
    <lineage>
        <taxon>Archaea</taxon>
        <taxon>Thermoproteota</taxon>
        <taxon>Thermoprotei</taxon>
        <taxon>Sulfolobales</taxon>
        <taxon>Sulfolobaceae</taxon>
        <taxon>Metallosphaera</taxon>
    </lineage>
</organism>
<evidence type="ECO:0000313" key="3">
    <source>
        <dbReference type="Proteomes" id="UP000007812"/>
    </source>
</evidence>
<dbReference type="EMBL" id="CP002656">
    <property type="protein sequence ID" value="AEB95646.1"/>
    <property type="molecule type" value="Genomic_DNA"/>
</dbReference>
<dbReference type="GO" id="GO:0016491">
    <property type="term" value="F:oxidoreductase activity"/>
    <property type="evidence" value="ECO:0007669"/>
    <property type="project" value="InterPro"/>
</dbReference>
<name>F4FZF6_METCR</name>
<dbReference type="AlphaFoldDB" id="F4FZF6"/>
<feature type="domain" description="FAD/NAD(P)-binding" evidence="1">
    <location>
        <begin position="5"/>
        <end position="272"/>
    </location>
</feature>
<protein>
    <submittedName>
        <fullName evidence="2">FAD-dependent pyridine nucleotide-disulfide oxidoreductase</fullName>
    </submittedName>
</protein>
<proteinExistence type="predicted"/>
<reference evidence="2 3" key="1">
    <citation type="journal article" date="2011" name="J. Bacteriol.">
        <title>Complete genome sequence of Metallosphaera cuprina, a metal sulfide-oxidizing archaeon from a hot spring.</title>
        <authorList>
            <person name="Liu L.J."/>
            <person name="You X.Y."/>
            <person name="Zheng H."/>
            <person name="Wang S."/>
            <person name="Jiang C.Y."/>
            <person name="Liu S.J."/>
        </authorList>
    </citation>
    <scope>NUCLEOTIDE SEQUENCE [LARGE SCALE GENOMIC DNA]</scope>
    <source>
        <strain evidence="2 3">Ar-4</strain>
    </source>
</reference>
<sequence>MLIMKKVIVVGGGNGGIVAANRLSGKGLDVTVVEPLDAHLYQPGIVDFSLGNEDERSIVKSLDSVLSAKRIKGRVSKVLLEEHSVLVNGEKLSYDYLILSPGVVSKQIDGALDWHTLEHGRILRENIASFSGESIVIGYTGVIKCPAAPFEFGFLLREKFPKTKITLLNPVTSPPEIQRPMAEAFGRRSKELNIDVKRGFKIAKIDKLNKIIESEGGEKVTYDLALIDPPVTVPEEFKELADKSGFIPVDRTTLKYRDYDNVFVIGDANNILTPPKTGAKAHYEAKIVSENILNDVHGGNKKIYDGSAICAVYAGETKGYLVRMNFQKSGIYGASYMFYEMKRMFTRLYWTSLKGLIP</sequence>